<organism evidence="2 3">
    <name type="scientific">Aureobasidium melanogenum</name>
    <name type="common">Aureobasidium pullulans var. melanogenum</name>
    <dbReference type="NCBI Taxonomy" id="46634"/>
    <lineage>
        <taxon>Eukaryota</taxon>
        <taxon>Fungi</taxon>
        <taxon>Dikarya</taxon>
        <taxon>Ascomycota</taxon>
        <taxon>Pezizomycotina</taxon>
        <taxon>Dothideomycetes</taxon>
        <taxon>Dothideomycetidae</taxon>
        <taxon>Dothideales</taxon>
        <taxon>Saccotheciaceae</taxon>
        <taxon>Aureobasidium</taxon>
    </lineage>
</organism>
<comment type="caution">
    <text evidence="2">The sequence shown here is derived from an EMBL/GenBank/DDBJ whole genome shotgun (WGS) entry which is preliminary data.</text>
</comment>
<feature type="compositionally biased region" description="Basic and acidic residues" evidence="1">
    <location>
        <begin position="26"/>
        <end position="38"/>
    </location>
</feature>
<dbReference type="Proteomes" id="UP000729357">
    <property type="component" value="Unassembled WGS sequence"/>
</dbReference>
<dbReference type="AlphaFoldDB" id="A0A9P8G4J7"/>
<feature type="non-terminal residue" evidence="2">
    <location>
        <position position="74"/>
    </location>
</feature>
<gene>
    <name evidence="2" type="ORF">KCU98_g38</name>
</gene>
<protein>
    <submittedName>
        <fullName evidence="2">Uncharacterized protein</fullName>
    </submittedName>
</protein>
<reference evidence="2" key="1">
    <citation type="journal article" date="2021" name="J Fungi (Basel)">
        <title>Virulence traits and population genomics of the black yeast Aureobasidium melanogenum.</title>
        <authorList>
            <person name="Cernosa A."/>
            <person name="Sun X."/>
            <person name="Gostincar C."/>
            <person name="Fang C."/>
            <person name="Gunde-Cimerman N."/>
            <person name="Song Z."/>
        </authorList>
    </citation>
    <scope>NUCLEOTIDE SEQUENCE</scope>
    <source>
        <strain evidence="2">EXF-9298</strain>
    </source>
</reference>
<evidence type="ECO:0000313" key="3">
    <source>
        <dbReference type="Proteomes" id="UP000729357"/>
    </source>
</evidence>
<accession>A0A9P8G4J7</accession>
<evidence type="ECO:0000256" key="1">
    <source>
        <dbReference type="SAM" id="MobiDB-lite"/>
    </source>
</evidence>
<name>A0A9P8G4J7_AURME</name>
<feature type="region of interest" description="Disordered" evidence="1">
    <location>
        <begin position="26"/>
        <end position="50"/>
    </location>
</feature>
<sequence>MQSVHARDKRTQRAKVIQRQHVESEMKGINMSERRCEDSPPTPGIHTCWRDRSLLSGRSVEHVGDVGGCTESQE</sequence>
<dbReference type="EMBL" id="JAHFXS010000001">
    <property type="protein sequence ID" value="KAG9991647.1"/>
    <property type="molecule type" value="Genomic_DNA"/>
</dbReference>
<evidence type="ECO:0000313" key="2">
    <source>
        <dbReference type="EMBL" id="KAG9991647.1"/>
    </source>
</evidence>
<proteinExistence type="predicted"/>
<keyword evidence="3" id="KW-1185">Reference proteome</keyword>
<reference evidence="2" key="2">
    <citation type="submission" date="2021-08" db="EMBL/GenBank/DDBJ databases">
        <authorList>
            <person name="Gostincar C."/>
            <person name="Sun X."/>
            <person name="Song Z."/>
            <person name="Gunde-Cimerman N."/>
        </authorList>
    </citation>
    <scope>NUCLEOTIDE SEQUENCE</scope>
    <source>
        <strain evidence="2">EXF-9298</strain>
    </source>
</reference>